<gene>
    <name evidence="3" type="ORF">RF55_21344</name>
</gene>
<organism evidence="3 4">
    <name type="scientific">Lasius niger</name>
    <name type="common">Black garden ant</name>
    <dbReference type="NCBI Taxonomy" id="67767"/>
    <lineage>
        <taxon>Eukaryota</taxon>
        <taxon>Metazoa</taxon>
        <taxon>Ecdysozoa</taxon>
        <taxon>Arthropoda</taxon>
        <taxon>Hexapoda</taxon>
        <taxon>Insecta</taxon>
        <taxon>Pterygota</taxon>
        <taxon>Neoptera</taxon>
        <taxon>Endopterygota</taxon>
        <taxon>Hymenoptera</taxon>
        <taxon>Apocrita</taxon>
        <taxon>Aculeata</taxon>
        <taxon>Formicoidea</taxon>
        <taxon>Formicidae</taxon>
        <taxon>Formicinae</taxon>
        <taxon>Lasius</taxon>
        <taxon>Lasius</taxon>
    </lineage>
</organism>
<feature type="region of interest" description="Disordered" evidence="1">
    <location>
        <begin position="52"/>
        <end position="83"/>
    </location>
</feature>
<keyword evidence="4" id="KW-1185">Reference proteome</keyword>
<comment type="caution">
    <text evidence="3">The sequence shown here is derived from an EMBL/GenBank/DDBJ whole genome shotgun (WGS) entry which is preliminary data.</text>
</comment>
<proteinExistence type="predicted"/>
<feature type="chain" id="PRO_5005289833" evidence="2">
    <location>
        <begin position="17"/>
        <end position="83"/>
    </location>
</feature>
<feature type="signal peptide" evidence="2">
    <location>
        <begin position="1"/>
        <end position="16"/>
    </location>
</feature>
<dbReference type="Proteomes" id="UP000036403">
    <property type="component" value="Unassembled WGS sequence"/>
</dbReference>
<sequence>MITLICLISLPIFGIAYLCLNQKHKGMVNELLKKAFGWLIIRRKKKNLEDGDARKDKLEQTQQKKEQEIKEQVKKDIEEVKVE</sequence>
<protein>
    <submittedName>
        <fullName evidence="3">Uncharacterized protein</fullName>
    </submittedName>
</protein>
<dbReference type="AlphaFoldDB" id="A0A0J7JY44"/>
<evidence type="ECO:0000256" key="1">
    <source>
        <dbReference type="SAM" id="MobiDB-lite"/>
    </source>
</evidence>
<evidence type="ECO:0000313" key="4">
    <source>
        <dbReference type="Proteomes" id="UP000036403"/>
    </source>
</evidence>
<dbReference type="EMBL" id="LBMM01022030">
    <property type="protein sequence ID" value="KMQ82959.1"/>
    <property type="molecule type" value="Genomic_DNA"/>
</dbReference>
<accession>A0A0J7JY44</accession>
<reference evidence="3 4" key="1">
    <citation type="submission" date="2015-04" db="EMBL/GenBank/DDBJ databases">
        <title>Lasius niger genome sequencing.</title>
        <authorList>
            <person name="Konorov E.A."/>
            <person name="Nikitin M.A."/>
            <person name="Kirill M.V."/>
            <person name="Chang P."/>
        </authorList>
    </citation>
    <scope>NUCLEOTIDE SEQUENCE [LARGE SCALE GENOMIC DNA]</scope>
    <source>
        <tissue evidence="3">Whole</tissue>
    </source>
</reference>
<name>A0A0J7JY44_LASNI</name>
<keyword evidence="2" id="KW-0732">Signal</keyword>
<evidence type="ECO:0000313" key="3">
    <source>
        <dbReference type="EMBL" id="KMQ82959.1"/>
    </source>
</evidence>
<evidence type="ECO:0000256" key="2">
    <source>
        <dbReference type="SAM" id="SignalP"/>
    </source>
</evidence>
<dbReference type="PaxDb" id="67767-A0A0J7JY44"/>